<dbReference type="PANTHER" id="PTHR30250">
    <property type="entry name" value="PST FAMILY PREDICTED COLANIC ACID TRANSPORTER"/>
    <property type="match status" value="1"/>
</dbReference>
<accession>A0A6J4IIP4</accession>
<organism evidence="7">
    <name type="scientific">uncultured Chloroflexia bacterium</name>
    <dbReference type="NCBI Taxonomy" id="1672391"/>
    <lineage>
        <taxon>Bacteria</taxon>
        <taxon>Bacillati</taxon>
        <taxon>Chloroflexota</taxon>
        <taxon>Chloroflexia</taxon>
        <taxon>environmental samples</taxon>
    </lineage>
</organism>
<evidence type="ECO:0000256" key="5">
    <source>
        <dbReference type="ARBA" id="ARBA00023136"/>
    </source>
</evidence>
<dbReference type="AlphaFoldDB" id="A0A6J4IIP4"/>
<dbReference type="GO" id="GO:0005886">
    <property type="term" value="C:plasma membrane"/>
    <property type="evidence" value="ECO:0007669"/>
    <property type="project" value="UniProtKB-SubCell"/>
</dbReference>
<comment type="subcellular location">
    <subcellularLocation>
        <location evidence="1">Cell membrane</location>
        <topology evidence="1">Multi-pass membrane protein</topology>
    </subcellularLocation>
</comment>
<evidence type="ECO:0000256" key="1">
    <source>
        <dbReference type="ARBA" id="ARBA00004651"/>
    </source>
</evidence>
<evidence type="ECO:0008006" key="8">
    <source>
        <dbReference type="Google" id="ProtNLM"/>
    </source>
</evidence>
<feature type="transmembrane region" description="Helical" evidence="6">
    <location>
        <begin position="324"/>
        <end position="349"/>
    </location>
</feature>
<gene>
    <name evidence="7" type="ORF">AVDCRST_MAG93-1875</name>
</gene>
<feature type="transmembrane region" description="Helical" evidence="6">
    <location>
        <begin position="46"/>
        <end position="71"/>
    </location>
</feature>
<dbReference type="Pfam" id="PF01943">
    <property type="entry name" value="Polysacc_synt"/>
    <property type="match status" value="1"/>
</dbReference>
<feature type="transmembrane region" description="Helical" evidence="6">
    <location>
        <begin position="412"/>
        <end position="434"/>
    </location>
</feature>
<dbReference type="PANTHER" id="PTHR30250:SF11">
    <property type="entry name" value="O-ANTIGEN TRANSPORTER-RELATED"/>
    <property type="match status" value="1"/>
</dbReference>
<feature type="transmembrane region" description="Helical" evidence="6">
    <location>
        <begin position="240"/>
        <end position="259"/>
    </location>
</feature>
<feature type="transmembrane region" description="Helical" evidence="6">
    <location>
        <begin position="388"/>
        <end position="406"/>
    </location>
</feature>
<keyword evidence="4 6" id="KW-1133">Transmembrane helix</keyword>
<dbReference type="EMBL" id="CADCTR010000638">
    <property type="protein sequence ID" value="CAA9253901.1"/>
    <property type="molecule type" value="Genomic_DNA"/>
</dbReference>
<evidence type="ECO:0000256" key="4">
    <source>
        <dbReference type="ARBA" id="ARBA00022989"/>
    </source>
</evidence>
<proteinExistence type="predicted"/>
<evidence type="ECO:0000313" key="7">
    <source>
        <dbReference type="EMBL" id="CAA9253901.1"/>
    </source>
</evidence>
<feature type="transmembrane region" description="Helical" evidence="6">
    <location>
        <begin position="83"/>
        <end position="108"/>
    </location>
</feature>
<feature type="transmembrane region" description="Helical" evidence="6">
    <location>
        <begin position="355"/>
        <end position="381"/>
    </location>
</feature>
<sequence length="457" mass="48083">MQFLKRRLMRGGGWALGGKVLIALAGLASSALLARLLTPQALGTYFLAYSILNVGTSLAALGLTGTVVRLVAQNMGLNLYGRVRRVISVVVGIGTLGTLGLGLAYLLFGDDLAMTVFRAPALAAITGLVAGWIMVGTLQGILGETFRGFHDIRLATILGGQTTGTASGLATVTLLTASLFLLWVANGQATVATIVLLAICSGAVNTLVAGWLLHRKVTELPPPTPDEGNEPDTKKVLREVLSISLPLLVVTLVMMVRTNGDVWILGASLPQDQLALYGAANRLVSMVTMPMVIVTAVAPPLIAEMYSQGRRENLERTLRSMATLTGIPAWLAAVGCIFFAGPILSLVYGNYYREAAAVLALLSIGLFASVCFGACGITLAYTGHQKTLMVITIISSAATLIAMLAAVEPYGIVGVAMAKTAGQILQNGVVLLVVKQKTGMWTHIGLRGMSQLWRITR</sequence>
<feature type="transmembrane region" description="Helical" evidence="6">
    <location>
        <begin position="163"/>
        <end position="185"/>
    </location>
</feature>
<feature type="transmembrane region" description="Helical" evidence="6">
    <location>
        <begin position="191"/>
        <end position="213"/>
    </location>
</feature>
<feature type="transmembrane region" description="Helical" evidence="6">
    <location>
        <begin position="120"/>
        <end position="142"/>
    </location>
</feature>
<keyword evidence="5 6" id="KW-0472">Membrane</keyword>
<keyword evidence="2" id="KW-1003">Cell membrane</keyword>
<protein>
    <recommendedName>
        <fullName evidence="8">Polysaccharide biosynthesis protein C-terminal domain-containing protein</fullName>
    </recommendedName>
</protein>
<feature type="transmembrane region" description="Helical" evidence="6">
    <location>
        <begin position="279"/>
        <end position="303"/>
    </location>
</feature>
<dbReference type="InterPro" id="IPR050833">
    <property type="entry name" value="Poly_Biosynth_Transport"/>
</dbReference>
<name>A0A6J4IIP4_9CHLR</name>
<evidence type="ECO:0000256" key="6">
    <source>
        <dbReference type="SAM" id="Phobius"/>
    </source>
</evidence>
<keyword evidence="3 6" id="KW-0812">Transmembrane</keyword>
<dbReference type="InterPro" id="IPR002797">
    <property type="entry name" value="Polysacc_synth"/>
</dbReference>
<feature type="transmembrane region" description="Helical" evidence="6">
    <location>
        <begin position="12"/>
        <end position="34"/>
    </location>
</feature>
<evidence type="ECO:0000256" key="3">
    <source>
        <dbReference type="ARBA" id="ARBA00022692"/>
    </source>
</evidence>
<evidence type="ECO:0000256" key="2">
    <source>
        <dbReference type="ARBA" id="ARBA00022475"/>
    </source>
</evidence>
<reference evidence="7" key="1">
    <citation type="submission" date="2020-02" db="EMBL/GenBank/DDBJ databases">
        <authorList>
            <person name="Meier V. D."/>
        </authorList>
    </citation>
    <scope>NUCLEOTIDE SEQUENCE</scope>
    <source>
        <strain evidence="7">AVDCRST_MAG93</strain>
    </source>
</reference>